<dbReference type="InterPro" id="IPR058923">
    <property type="entry name" value="RCC1-like_dom"/>
</dbReference>
<reference evidence="5" key="1">
    <citation type="submission" date="2023-08" db="EMBL/GenBank/DDBJ databases">
        <authorList>
            <person name="Chen Y."/>
            <person name="Shah S."/>
            <person name="Dougan E. K."/>
            <person name="Thang M."/>
            <person name="Chan C."/>
        </authorList>
    </citation>
    <scope>NUCLEOTIDE SEQUENCE</scope>
</reference>
<dbReference type="InterPro" id="IPR000408">
    <property type="entry name" value="Reg_chr_condens"/>
</dbReference>
<evidence type="ECO:0000313" key="5">
    <source>
        <dbReference type="EMBL" id="CAJ1375565.1"/>
    </source>
</evidence>
<keyword evidence="6" id="KW-1185">Reference proteome</keyword>
<evidence type="ECO:0000256" key="2">
    <source>
        <dbReference type="PROSITE-ProRule" id="PRU00235"/>
    </source>
</evidence>
<dbReference type="Gene3D" id="2.130.10.30">
    <property type="entry name" value="Regulator of chromosome condensation 1/beta-lactamase-inhibitor protein II"/>
    <property type="match status" value="2"/>
</dbReference>
<proteinExistence type="predicted"/>
<accession>A0AA36HVI3</accession>
<dbReference type="SUPFAM" id="SSF50985">
    <property type="entry name" value="RCC1/BLIP-II"/>
    <property type="match status" value="1"/>
</dbReference>
<evidence type="ECO:0000259" key="4">
    <source>
        <dbReference type="Pfam" id="PF25390"/>
    </source>
</evidence>
<feature type="repeat" description="RCC1" evidence="2">
    <location>
        <begin position="354"/>
        <end position="403"/>
    </location>
</feature>
<evidence type="ECO:0000256" key="1">
    <source>
        <dbReference type="ARBA" id="ARBA00022737"/>
    </source>
</evidence>
<dbReference type="PROSITE" id="PS50012">
    <property type="entry name" value="RCC1_3"/>
    <property type="match status" value="4"/>
</dbReference>
<protein>
    <recommendedName>
        <fullName evidence="4">RCC1-like domain-containing protein</fullName>
    </recommendedName>
</protein>
<name>A0AA36HVI3_9DINO</name>
<dbReference type="PROSITE" id="PS00626">
    <property type="entry name" value="RCC1_2"/>
    <property type="match status" value="3"/>
</dbReference>
<dbReference type="InterPro" id="IPR009091">
    <property type="entry name" value="RCC1/BLIP-II"/>
</dbReference>
<dbReference type="PRINTS" id="PR00633">
    <property type="entry name" value="RCCNDNSATION"/>
</dbReference>
<dbReference type="AlphaFoldDB" id="A0AA36HVI3"/>
<dbReference type="PANTHER" id="PTHR22870:SF155">
    <property type="entry name" value="E3 UBIQUITIN-PROTEIN LIGASE HERC1-RELATED"/>
    <property type="match status" value="1"/>
</dbReference>
<feature type="repeat" description="RCC1" evidence="2">
    <location>
        <begin position="308"/>
        <end position="353"/>
    </location>
</feature>
<dbReference type="EMBL" id="CAUJNA010000330">
    <property type="protein sequence ID" value="CAJ1375565.1"/>
    <property type="molecule type" value="Genomic_DNA"/>
</dbReference>
<dbReference type="Proteomes" id="UP001178507">
    <property type="component" value="Unassembled WGS sequence"/>
</dbReference>
<dbReference type="PANTHER" id="PTHR22870">
    <property type="entry name" value="REGULATOR OF CHROMOSOME CONDENSATION"/>
    <property type="match status" value="1"/>
</dbReference>
<feature type="repeat" description="RCC1" evidence="2">
    <location>
        <begin position="402"/>
        <end position="449"/>
    </location>
</feature>
<feature type="region of interest" description="Disordered" evidence="3">
    <location>
        <begin position="27"/>
        <end position="61"/>
    </location>
</feature>
<keyword evidence="1" id="KW-0677">Repeat</keyword>
<gene>
    <name evidence="5" type="ORF">EVOR1521_LOCUS4819</name>
</gene>
<dbReference type="InterPro" id="IPR051210">
    <property type="entry name" value="Ub_ligase/GEF_domain"/>
</dbReference>
<evidence type="ECO:0000313" key="6">
    <source>
        <dbReference type="Proteomes" id="UP001178507"/>
    </source>
</evidence>
<sequence length="498" mass="53331">MGMGDRTREAFHEVLYKELLAEPGARSYGQRYGRHPLAPIRKEAPRRSAQSAEHSRDDECRGAARCTEAAAEFSRRVTLRAAQIRKAARCSLLESLEVTLPQAFPDPQPAPLADPAPQAPRALQALPHHVLLGASLWLPPSDFTRLAAACSLIPRSHEMCCWNLQIFGLDPDELRRVWSRKELSAQHLLLFALRRHRAQQRARHQGIAAGLQHFLALREGTAFRWTKASRPAPLALPIPVRMVACGGDHSLLVTVDGQLWSCGRNDAGQLGLGHRDADASELQRLHLPRPALQAACGADHSLVLLASGEVWGFGRGSEGQLGSGEEALDPIRVATGASHIACGADHSVYLDCCGRAFSFGENSSGQLGLGHCCRAEGPTEMILPRLAVDVDCGGTHTLILVDDLTVFGCGNNDKGQLGEAGGFVPELLDLGPAEGISCGFSHSLVLSAGSVRVLGGNSLPRPLGLKSRISEISAGGQSLCASSTACYSFALRLRRCGH</sequence>
<comment type="caution">
    <text evidence="5">The sequence shown here is derived from an EMBL/GenBank/DDBJ whole genome shotgun (WGS) entry which is preliminary data.</text>
</comment>
<feature type="domain" description="RCC1-like" evidence="4">
    <location>
        <begin position="240"/>
        <end position="458"/>
    </location>
</feature>
<organism evidence="5 6">
    <name type="scientific">Effrenium voratum</name>
    <dbReference type="NCBI Taxonomy" id="2562239"/>
    <lineage>
        <taxon>Eukaryota</taxon>
        <taxon>Sar</taxon>
        <taxon>Alveolata</taxon>
        <taxon>Dinophyceae</taxon>
        <taxon>Suessiales</taxon>
        <taxon>Symbiodiniaceae</taxon>
        <taxon>Effrenium</taxon>
    </lineage>
</organism>
<dbReference type="Pfam" id="PF25390">
    <property type="entry name" value="WD40_RLD"/>
    <property type="match status" value="1"/>
</dbReference>
<evidence type="ECO:0000256" key="3">
    <source>
        <dbReference type="SAM" id="MobiDB-lite"/>
    </source>
</evidence>
<feature type="repeat" description="RCC1" evidence="2">
    <location>
        <begin position="257"/>
        <end position="307"/>
    </location>
</feature>